<name>A0A3D9C6J5_9FLAO</name>
<dbReference type="EMBL" id="QNVT01000016">
    <property type="protein sequence ID" value="REC61318.1"/>
    <property type="molecule type" value="Genomic_DNA"/>
</dbReference>
<dbReference type="Gene3D" id="1.25.40.10">
    <property type="entry name" value="Tetratricopeptide repeat domain"/>
    <property type="match status" value="2"/>
</dbReference>
<feature type="domain" description="HTH araC/xylS-type" evidence="3">
    <location>
        <begin position="457"/>
        <end position="561"/>
    </location>
</feature>
<dbReference type="InterPro" id="IPR018060">
    <property type="entry name" value="HTH_AraC"/>
</dbReference>
<feature type="transmembrane region" description="Helical" evidence="1">
    <location>
        <begin position="385"/>
        <end position="405"/>
    </location>
</feature>
<evidence type="ECO:0000256" key="1">
    <source>
        <dbReference type="SAM" id="Phobius"/>
    </source>
</evidence>
<evidence type="ECO:0000256" key="2">
    <source>
        <dbReference type="SAM" id="SignalP"/>
    </source>
</evidence>
<feature type="chain" id="PRO_5017825290" evidence="2">
    <location>
        <begin position="23"/>
        <end position="569"/>
    </location>
</feature>
<keyword evidence="2" id="KW-0732">Signal</keyword>
<dbReference type="RefSeq" id="WP_115971868.1">
    <property type="nucleotide sequence ID" value="NZ_QNVT01000016.1"/>
</dbReference>
<keyword evidence="1" id="KW-0472">Membrane</keyword>
<dbReference type="PROSITE" id="PS01124">
    <property type="entry name" value="HTH_ARAC_FAMILY_2"/>
    <property type="match status" value="1"/>
</dbReference>
<accession>A0A3D9C6J5</accession>
<feature type="signal peptide" evidence="2">
    <location>
        <begin position="1"/>
        <end position="22"/>
    </location>
</feature>
<comment type="caution">
    <text evidence="4">The sequence shown here is derived from an EMBL/GenBank/DDBJ whole genome shotgun (WGS) entry which is preliminary data.</text>
</comment>
<evidence type="ECO:0000313" key="5">
    <source>
        <dbReference type="Proteomes" id="UP000256686"/>
    </source>
</evidence>
<dbReference type="InterPro" id="IPR011990">
    <property type="entry name" value="TPR-like_helical_dom_sf"/>
</dbReference>
<dbReference type="SMART" id="SM00342">
    <property type="entry name" value="HTH_ARAC"/>
    <property type="match status" value="1"/>
</dbReference>
<dbReference type="SUPFAM" id="SSF48452">
    <property type="entry name" value="TPR-like"/>
    <property type="match status" value="1"/>
</dbReference>
<dbReference type="GO" id="GO:0003700">
    <property type="term" value="F:DNA-binding transcription factor activity"/>
    <property type="evidence" value="ECO:0007669"/>
    <property type="project" value="InterPro"/>
</dbReference>
<dbReference type="Gene3D" id="1.10.10.60">
    <property type="entry name" value="Homeodomain-like"/>
    <property type="match status" value="2"/>
</dbReference>
<evidence type="ECO:0000313" key="4">
    <source>
        <dbReference type="EMBL" id="REC61318.1"/>
    </source>
</evidence>
<sequence length="569" mass="67252">MTILRNMSFVFLILFPFTCLLASEKPDYADIRKHYEDLEKNDIRALPYVNQYIRKAKNEANFAKLVQGYRDAVLFTPSEQKKLVYADSTIYAALRSGDNDLISIAYLGKGIIYYFNFIKFKPALDEYVKAYQYAKNTKDEYLKHKILYHLGVVKNYLGYYREAIEHFNDCIAFFEQKTKDPLHPNEIYNNKRGYLNSLHQISVCYKNDEQYSRSDSIVNIGLSKANESNDFLLEKSYFLKSKGILNFYHDNYDGAILYLNQSLPAIIKVGDFEWVSIIYFYLGRSQMKNDQEKAIKSFQKVDSIFNKHHFVVPRIRSNYEFLINYYKKKKNIDKELYYTKQLLKADSLISKDFTYLSSKIHKEYDRQSLLDEKEYLEQTNFNRTVLTIIFCILAFIFLLLFILHYRKEQNILIKYKALQDKFDSAGWVNKAQTESFIHSIEPKKMILTPEISNELFEKLSSFEKNHEFTQKGLTQNKLASMLKTNTYYISTFINETKGMNFNHYIGELRINYITELLYSNQKYLNYNIEALAEECGISTRQSFSDLFFEINGIRPKDFIRKRKEEVGSG</sequence>
<dbReference type="GO" id="GO:0043565">
    <property type="term" value="F:sequence-specific DNA binding"/>
    <property type="evidence" value="ECO:0007669"/>
    <property type="project" value="InterPro"/>
</dbReference>
<keyword evidence="5" id="KW-1185">Reference proteome</keyword>
<keyword evidence="1" id="KW-1133">Transmembrane helix</keyword>
<protein>
    <submittedName>
        <fullName evidence="4">AraC family transcriptional regulator</fullName>
    </submittedName>
</protein>
<organism evidence="4 5">
    <name type="scientific">Chryseobacterium pennae</name>
    <dbReference type="NCBI Taxonomy" id="2258962"/>
    <lineage>
        <taxon>Bacteria</taxon>
        <taxon>Pseudomonadati</taxon>
        <taxon>Bacteroidota</taxon>
        <taxon>Flavobacteriia</taxon>
        <taxon>Flavobacteriales</taxon>
        <taxon>Weeksellaceae</taxon>
        <taxon>Chryseobacterium group</taxon>
        <taxon>Chryseobacterium</taxon>
    </lineage>
</organism>
<reference evidence="5" key="1">
    <citation type="submission" date="2018-06" db="EMBL/GenBank/DDBJ databases">
        <authorList>
            <person name="Lum Nde A."/>
            <person name="Hugo C."/>
        </authorList>
    </citation>
    <scope>NUCLEOTIDE SEQUENCE [LARGE SCALE GENOMIC DNA]</scope>
    <source>
        <strain evidence="5">1_F178</strain>
    </source>
</reference>
<dbReference type="AlphaFoldDB" id="A0A3D9C6J5"/>
<keyword evidence="1" id="KW-0812">Transmembrane</keyword>
<dbReference type="Proteomes" id="UP000256686">
    <property type="component" value="Unassembled WGS sequence"/>
</dbReference>
<gene>
    <name evidence="4" type="ORF">DRF65_16520</name>
</gene>
<evidence type="ECO:0000259" key="3">
    <source>
        <dbReference type="PROSITE" id="PS01124"/>
    </source>
</evidence>
<proteinExistence type="predicted"/>